<feature type="compositionally biased region" description="Basic and acidic residues" evidence="1">
    <location>
        <begin position="1"/>
        <end position="12"/>
    </location>
</feature>
<dbReference type="OrthoDB" id="2129362at2759"/>
<sequence length="562" mass="64254">MARLDPKLKDALSEETWTGNAPKFHVERQTPYHNENGKKRDSRFAKVPAHNPRLEKLKELGKLRSDRDYPRHPTDEEILEAERNRTPSEIAFEEERGIRREQIIYEAPSQPWTGEFGGFEPFPVVSDYRMEGRKLILPTQWETRPGFSGCVDAEIMDWRKVVAEVCGVFVVPIHQKGFHGEVNLEVACNLWVPKDIDGMDPTEFWSCHVVSELAAQCDVAKTDRPWWELLIDSRTLHVMRPWIQPETVLDPLDSKYAAARAEENTSEGAIMHALKLEAERQQAKDAKMAKKAEEAKRIREEVARIPERPPNPNTPKANIYIRPALVTDLVQAAEIYKHYAKNTVHAPDLDMTPARMRDIFDDVAQCGLPFFVALLRGKSKSQRANRNRDPNYAEKLVGFCFGQSHSTGTTVYGITADVQIYVEPKWLQKGISNCLMDRMLWGLDKSYLPRDGYLWEHNHDTGEWTMPGGNVEVTNVVVKVLYESDYKTNQGADIWAKGIEHVPEDIPVAEKIRKKVLASWLLKWGFKKVGETDGIGSKKFGGKVHEVGESVYRLRTGESKWR</sequence>
<dbReference type="EMBL" id="ML975160">
    <property type="protein sequence ID" value="KAF1811674.1"/>
    <property type="molecule type" value="Genomic_DNA"/>
</dbReference>
<protein>
    <recommendedName>
        <fullName evidence="5">N-acetyltransferase domain-containing protein</fullName>
    </recommendedName>
</protein>
<dbReference type="GeneID" id="54422529"/>
<evidence type="ECO:0000313" key="3">
    <source>
        <dbReference type="Proteomes" id="UP000504638"/>
    </source>
</evidence>
<name>A0A6G1G0U1_9PEZI</name>
<dbReference type="AlphaFoldDB" id="A0A6G1G0U1"/>
<gene>
    <name evidence="2 4" type="ORF">P152DRAFT_48370</name>
</gene>
<dbReference type="Gene3D" id="3.40.630.30">
    <property type="match status" value="1"/>
</dbReference>
<evidence type="ECO:0000313" key="4">
    <source>
        <dbReference type="RefSeq" id="XP_033533305.1"/>
    </source>
</evidence>
<evidence type="ECO:0008006" key="5">
    <source>
        <dbReference type="Google" id="ProtNLM"/>
    </source>
</evidence>
<reference evidence="4" key="3">
    <citation type="submission" date="2025-04" db="UniProtKB">
        <authorList>
            <consortium name="RefSeq"/>
        </authorList>
    </citation>
    <scope>IDENTIFICATION</scope>
    <source>
        <strain evidence="4">CBS 781.70</strain>
    </source>
</reference>
<accession>A0A6G1G0U1</accession>
<dbReference type="RefSeq" id="XP_033533305.1">
    <property type="nucleotide sequence ID" value="XM_033681959.1"/>
</dbReference>
<reference evidence="2 4" key="1">
    <citation type="submission" date="2020-01" db="EMBL/GenBank/DDBJ databases">
        <authorList>
            <consortium name="DOE Joint Genome Institute"/>
            <person name="Haridas S."/>
            <person name="Albert R."/>
            <person name="Binder M."/>
            <person name="Bloem J."/>
            <person name="Labutti K."/>
            <person name="Salamov A."/>
            <person name="Andreopoulos B."/>
            <person name="Baker S.E."/>
            <person name="Barry K."/>
            <person name="Bills G."/>
            <person name="Bluhm B.H."/>
            <person name="Cannon C."/>
            <person name="Castanera R."/>
            <person name="Culley D.E."/>
            <person name="Daum C."/>
            <person name="Ezra D."/>
            <person name="Gonzalez J.B."/>
            <person name="Henrissat B."/>
            <person name="Kuo A."/>
            <person name="Liang C."/>
            <person name="Lipzen A."/>
            <person name="Lutzoni F."/>
            <person name="Magnuson J."/>
            <person name="Mondo S."/>
            <person name="Nolan M."/>
            <person name="Ohm R."/>
            <person name="Pangilinan J."/>
            <person name="Park H.-J."/>
            <person name="Ramirez L."/>
            <person name="Alfaro M."/>
            <person name="Sun H."/>
            <person name="Tritt A."/>
            <person name="Yoshinaga Y."/>
            <person name="Zwiers L.-H."/>
            <person name="Turgeon B.G."/>
            <person name="Goodwin S.B."/>
            <person name="Spatafora J.W."/>
            <person name="Crous P.W."/>
            <person name="Grigoriev I.V."/>
        </authorList>
    </citation>
    <scope>NUCLEOTIDE SEQUENCE</scope>
    <source>
        <strain evidence="2 4">CBS 781.70</strain>
    </source>
</reference>
<evidence type="ECO:0000256" key="1">
    <source>
        <dbReference type="SAM" id="MobiDB-lite"/>
    </source>
</evidence>
<proteinExistence type="predicted"/>
<reference evidence="4" key="2">
    <citation type="submission" date="2020-04" db="EMBL/GenBank/DDBJ databases">
        <authorList>
            <consortium name="NCBI Genome Project"/>
        </authorList>
    </citation>
    <scope>NUCLEOTIDE SEQUENCE</scope>
    <source>
        <strain evidence="4">CBS 781.70</strain>
    </source>
</reference>
<feature type="region of interest" description="Disordered" evidence="1">
    <location>
        <begin position="1"/>
        <end position="76"/>
    </location>
</feature>
<dbReference type="Proteomes" id="UP000504638">
    <property type="component" value="Unplaced"/>
</dbReference>
<keyword evidence="3" id="KW-1185">Reference proteome</keyword>
<dbReference type="SUPFAM" id="SSF55729">
    <property type="entry name" value="Acyl-CoA N-acyltransferases (Nat)"/>
    <property type="match status" value="1"/>
</dbReference>
<feature type="compositionally biased region" description="Basic and acidic residues" evidence="1">
    <location>
        <begin position="24"/>
        <end position="44"/>
    </location>
</feature>
<organism evidence="2">
    <name type="scientific">Eremomyces bilateralis CBS 781.70</name>
    <dbReference type="NCBI Taxonomy" id="1392243"/>
    <lineage>
        <taxon>Eukaryota</taxon>
        <taxon>Fungi</taxon>
        <taxon>Dikarya</taxon>
        <taxon>Ascomycota</taxon>
        <taxon>Pezizomycotina</taxon>
        <taxon>Dothideomycetes</taxon>
        <taxon>Dothideomycetes incertae sedis</taxon>
        <taxon>Eremomycetales</taxon>
        <taxon>Eremomycetaceae</taxon>
        <taxon>Eremomyces</taxon>
    </lineage>
</organism>
<dbReference type="InterPro" id="IPR016181">
    <property type="entry name" value="Acyl_CoA_acyltransferase"/>
</dbReference>
<evidence type="ECO:0000313" key="2">
    <source>
        <dbReference type="EMBL" id="KAF1811674.1"/>
    </source>
</evidence>
<feature type="compositionally biased region" description="Basic and acidic residues" evidence="1">
    <location>
        <begin position="52"/>
        <end position="76"/>
    </location>
</feature>